<dbReference type="RefSeq" id="WP_187068854.1">
    <property type="nucleotide sequence ID" value="NZ_JACRVF010000006.1"/>
</dbReference>
<dbReference type="AlphaFoldDB" id="A0A923SQ56"/>
<evidence type="ECO:0000313" key="2">
    <source>
        <dbReference type="Proteomes" id="UP000603640"/>
    </source>
</evidence>
<proteinExistence type="predicted"/>
<evidence type="ECO:0000313" key="1">
    <source>
        <dbReference type="EMBL" id="MBC5994825.1"/>
    </source>
</evidence>
<dbReference type="EMBL" id="JACRVF010000006">
    <property type="protein sequence ID" value="MBC5994825.1"/>
    <property type="molecule type" value="Genomic_DNA"/>
</dbReference>
<protein>
    <submittedName>
        <fullName evidence="1">Uncharacterized protein</fullName>
    </submittedName>
</protein>
<keyword evidence="2" id="KW-1185">Reference proteome</keyword>
<name>A0A923SQ56_9BACT</name>
<dbReference type="Proteomes" id="UP000603640">
    <property type="component" value="Unassembled WGS sequence"/>
</dbReference>
<comment type="caution">
    <text evidence="1">The sequence shown here is derived from an EMBL/GenBank/DDBJ whole genome shotgun (WGS) entry which is preliminary data.</text>
</comment>
<reference evidence="1" key="1">
    <citation type="submission" date="2020-08" db="EMBL/GenBank/DDBJ databases">
        <title>Pontibacter sp. SD6 16S ribosomal RNA gene Genome sequencing and assembly.</title>
        <authorList>
            <person name="Kang M."/>
        </authorList>
    </citation>
    <scope>NUCLEOTIDE SEQUENCE</scope>
    <source>
        <strain evidence="1">SD6</strain>
    </source>
</reference>
<organism evidence="1 2">
    <name type="scientific">Pontibacter cellulosilyticus</name>
    <dbReference type="NCBI Taxonomy" id="1720253"/>
    <lineage>
        <taxon>Bacteria</taxon>
        <taxon>Pseudomonadati</taxon>
        <taxon>Bacteroidota</taxon>
        <taxon>Cytophagia</taxon>
        <taxon>Cytophagales</taxon>
        <taxon>Hymenobacteraceae</taxon>
        <taxon>Pontibacter</taxon>
    </lineage>
</organism>
<accession>A0A923SQ56</accession>
<gene>
    <name evidence="1" type="ORF">H8S84_18410</name>
</gene>
<sequence length="191" mass="21662">MYSPQLPEPILFHPFKHHMGFILAYIQENRSIDPQLLRTDLLTLGTSQLDLYFGPLSSEQIAKETVLYLQEHNLLTPQAFRYYLQSGGSDYRCITLSDNTDWVLRWGVVANRYVHLHPARYASHTTRVKAAALKTAIATVIAATQLSLPASELSTINKVRKEWLGLSPVKWVSAQEGIGKFLELLQQQVQV</sequence>